<accession>A0ACC2P7G4</accession>
<reference evidence="1" key="1">
    <citation type="submission" date="2023-04" db="EMBL/GenBank/DDBJ databases">
        <title>A chromosome-level genome assembly of the parasitoid wasp Eretmocerus hayati.</title>
        <authorList>
            <person name="Zhong Y."/>
            <person name="Liu S."/>
            <person name="Liu Y."/>
        </authorList>
    </citation>
    <scope>NUCLEOTIDE SEQUENCE</scope>
    <source>
        <strain evidence="1">ZJU_SS_LIU_2023</strain>
    </source>
</reference>
<dbReference type="Proteomes" id="UP001239111">
    <property type="component" value="Chromosome 2"/>
</dbReference>
<protein>
    <submittedName>
        <fullName evidence="1">Uncharacterized protein</fullName>
    </submittedName>
</protein>
<name>A0ACC2P7G4_9HYME</name>
<comment type="caution">
    <text evidence="1">The sequence shown here is derived from an EMBL/GenBank/DDBJ whole genome shotgun (WGS) entry which is preliminary data.</text>
</comment>
<keyword evidence="2" id="KW-1185">Reference proteome</keyword>
<sequence length="832" mass="95929">MTVTDESTSDERSETELPIPQDYIIEQVVQNYHPRLWQPWIEEEVPCCSSDLVETAEPLGEPKFLSSEADTPALNCEVESEDLEKFTKENLSNEVIAADDESVEFELLDPFKPQHNIDEVLVPHTGSNSGDPSWTYHQTASSSGTQRGISPGSSETTHESKQQKVCPHYRCEVCEKIFKNEYAFKMHERKHTGKNPSCSTCGKSFVKGLSLKLHMKLHEEKNPGDPRFSCDRCNMVFDTKIQFNTHRRRSKPLSCGVCGERFCSRRFLERHERIHESKPHPCDSCEMKFRFACELKKHRRKHTGEKPFTCEVCGKPFAREEDLVYHMRGHSDEKPFSCQMCGEAFKQEKSLKSHLISHSDDTPWLCEICGWAYKRRSSLRAHLMSHAINKPYLCEICGRNYVTKQNLNFHRQKAHNGEGPSVTESYGSSSRVESDEMMESGAIGPQQRSFQTLETEPAEFNEIKYERCSPQRHVAIEFEVYDSCWESRQQCKEEQKPVRGILVGESFSSGQSAGPSTIDEEGRFHGLQGEMIPKEEPRSSEEEGVVYEFVESKDPLQVKDEGGIECSSTNSGDPLRITGEQSSDLERQEGNCARSFDEIIELRHCNDGSRWRCEFCKKSYEIEYAYKMHIRRHTRENPSCSICGKSYTKGKRLRNHMKTHEREQPGQNVFSCTLCSRRFQSKVKLNAHSRYHKRERMFLCKVCNQEVRGQRNFLTHNKKHLRKTPERYSPVCDICGTHFKTEYTMGIHRRTHADMSRTSPCEFCGRSFYQESSLNLHMKQHADVDSGTVDHGDITMQAGPSTRDQTHGGEEDIDIEYHLDKIKKEMKREGSR</sequence>
<organism evidence="1 2">
    <name type="scientific">Eretmocerus hayati</name>
    <dbReference type="NCBI Taxonomy" id="131215"/>
    <lineage>
        <taxon>Eukaryota</taxon>
        <taxon>Metazoa</taxon>
        <taxon>Ecdysozoa</taxon>
        <taxon>Arthropoda</taxon>
        <taxon>Hexapoda</taxon>
        <taxon>Insecta</taxon>
        <taxon>Pterygota</taxon>
        <taxon>Neoptera</taxon>
        <taxon>Endopterygota</taxon>
        <taxon>Hymenoptera</taxon>
        <taxon>Apocrita</taxon>
        <taxon>Proctotrupomorpha</taxon>
        <taxon>Chalcidoidea</taxon>
        <taxon>Aphelinidae</taxon>
        <taxon>Aphelininae</taxon>
        <taxon>Eretmocerus</taxon>
    </lineage>
</organism>
<dbReference type="EMBL" id="CM056742">
    <property type="protein sequence ID" value="KAJ8679355.1"/>
    <property type="molecule type" value="Genomic_DNA"/>
</dbReference>
<evidence type="ECO:0000313" key="2">
    <source>
        <dbReference type="Proteomes" id="UP001239111"/>
    </source>
</evidence>
<evidence type="ECO:0000313" key="1">
    <source>
        <dbReference type="EMBL" id="KAJ8679355.1"/>
    </source>
</evidence>
<gene>
    <name evidence="1" type="ORF">QAD02_015142</name>
</gene>
<proteinExistence type="predicted"/>